<dbReference type="GO" id="GO:0008299">
    <property type="term" value="P:isoprenoid biosynthetic process"/>
    <property type="evidence" value="ECO:0007669"/>
    <property type="project" value="TreeGrafter"/>
</dbReference>
<dbReference type="STRING" id="41427.A0A182JC36"/>
<dbReference type="Gene3D" id="1.10.600.10">
    <property type="entry name" value="Farnesyl Diphosphate Synthase"/>
    <property type="match status" value="1"/>
</dbReference>
<evidence type="ECO:0008006" key="2">
    <source>
        <dbReference type="Google" id="ProtNLM"/>
    </source>
</evidence>
<protein>
    <recommendedName>
        <fullName evidence="2">Decaprenyl-diphosphate synthase subunit 2</fullName>
    </recommendedName>
</protein>
<dbReference type="PANTHER" id="PTHR12001">
    <property type="entry name" value="GERANYLGERANYL PYROPHOSPHATE SYNTHASE"/>
    <property type="match status" value="1"/>
</dbReference>
<dbReference type="GO" id="GO:1990234">
    <property type="term" value="C:transferase complex"/>
    <property type="evidence" value="ECO:0007669"/>
    <property type="project" value="TreeGrafter"/>
</dbReference>
<reference evidence="1" key="1">
    <citation type="submission" date="2022-08" db="UniProtKB">
        <authorList>
            <consortium name="EnsemblMetazoa"/>
        </authorList>
    </citation>
    <scope>IDENTIFICATION</scope>
    <source>
        <strain evidence="1">EBRO</strain>
    </source>
</reference>
<accession>A0A182JC36</accession>
<dbReference type="VEuPathDB" id="VectorBase:AATE015291"/>
<dbReference type="EnsemblMetazoa" id="AATE015291-RA">
    <property type="protein sequence ID" value="AATE015291-PA.1"/>
    <property type="gene ID" value="AATE015291"/>
</dbReference>
<name>A0A182JC36_ANOAO</name>
<dbReference type="GO" id="GO:0005739">
    <property type="term" value="C:mitochondrion"/>
    <property type="evidence" value="ECO:0007669"/>
    <property type="project" value="TreeGrafter"/>
</dbReference>
<evidence type="ECO:0000313" key="1">
    <source>
        <dbReference type="EnsemblMetazoa" id="AATE015291-PA.1"/>
    </source>
</evidence>
<sequence length="432" mass="47593">MSKVIRYFGNLKPRGQEDMGRRHNSSTSGQFLSKLAIRNVTRHDWSRAISEAEKLVRYEGSFQSLHQLLSDENAAADLNLQDRINIEHPLFKTAKSVSYIDGKELAWGLIVQLVSKATGHDGVNISKQNQDTSTGVLQSQRTMAEVTDMVRMSQLLHQAIINLKSSNNFGNDLSGDSDLVSGNKIALLGGDSLLAKAFKQTASLRNHDLNLLISSALRDLTESNFIGDRDDQNIPLPSKPQPFAEGSARVVDNLNGLNFGDLDDNSAPLQIDGFVGSAEKEWSLRNVLGGGSLLGKGCQGALMLGGHPEPLQRLGYLFGRHLALAWQACLDRQPFQQSNLREGTQFSLVSAPVLFHLQHDTTLYEEIEKGGKSVDNIDYCKVHRVVSQGPGVKMTKVLQLKHTLLVARILHELPLTDARTSLENIVLTMQEL</sequence>
<dbReference type="InterPro" id="IPR008949">
    <property type="entry name" value="Isoprenoid_synthase_dom_sf"/>
</dbReference>
<organism evidence="1">
    <name type="scientific">Anopheles atroparvus</name>
    <name type="common">European mosquito</name>
    <dbReference type="NCBI Taxonomy" id="41427"/>
    <lineage>
        <taxon>Eukaryota</taxon>
        <taxon>Metazoa</taxon>
        <taxon>Ecdysozoa</taxon>
        <taxon>Arthropoda</taxon>
        <taxon>Hexapoda</taxon>
        <taxon>Insecta</taxon>
        <taxon>Pterygota</taxon>
        <taxon>Neoptera</taxon>
        <taxon>Endopterygota</taxon>
        <taxon>Diptera</taxon>
        <taxon>Nematocera</taxon>
        <taxon>Culicoidea</taxon>
        <taxon>Culicidae</taxon>
        <taxon>Anophelinae</taxon>
        <taxon>Anopheles</taxon>
    </lineage>
</organism>
<proteinExistence type="predicted"/>
<dbReference type="AlphaFoldDB" id="A0A182JC36"/>
<dbReference type="PANTHER" id="PTHR12001:SF55">
    <property type="entry name" value="ALL TRANS-POLYPRENYL-DIPHOSPHATE SYNTHASE PDSS2"/>
    <property type="match status" value="1"/>
</dbReference>
<dbReference type="GO" id="GO:0004659">
    <property type="term" value="F:prenyltransferase activity"/>
    <property type="evidence" value="ECO:0007669"/>
    <property type="project" value="TreeGrafter"/>
</dbReference>
<dbReference type="GO" id="GO:0006744">
    <property type="term" value="P:ubiquinone biosynthetic process"/>
    <property type="evidence" value="ECO:0007669"/>
    <property type="project" value="TreeGrafter"/>
</dbReference>
<dbReference type="SUPFAM" id="SSF48576">
    <property type="entry name" value="Terpenoid synthases"/>
    <property type="match status" value="1"/>
</dbReference>